<evidence type="ECO:0000313" key="3">
    <source>
        <dbReference type="Proteomes" id="UP001148203"/>
    </source>
</evidence>
<organism evidence="2 3">
    <name type="scientific">Pseudomonas fontis</name>
    <dbReference type="NCBI Taxonomy" id="2942633"/>
    <lineage>
        <taxon>Bacteria</taxon>
        <taxon>Pseudomonadati</taxon>
        <taxon>Pseudomonadota</taxon>
        <taxon>Gammaproteobacteria</taxon>
        <taxon>Pseudomonadales</taxon>
        <taxon>Pseudomonadaceae</taxon>
        <taxon>Pseudomonas</taxon>
    </lineage>
</organism>
<evidence type="ECO:0000259" key="1">
    <source>
        <dbReference type="Pfam" id="PF06568"/>
    </source>
</evidence>
<accession>A0ABT5NLL7</accession>
<dbReference type="InterPro" id="IPR009506">
    <property type="entry name" value="YjiS-like"/>
</dbReference>
<reference evidence="2 3" key="1">
    <citation type="submission" date="2022-05" db="EMBL/GenBank/DDBJ databases">
        <title>Novel Pseudomonas spp. Isolated from a Rainbow Trout Aquaculture Facility.</title>
        <authorList>
            <person name="Testerman T."/>
            <person name="Graf J."/>
        </authorList>
    </citation>
    <scope>NUCLEOTIDE SEQUENCE [LARGE SCALE GENOMIC DNA]</scope>
    <source>
        <strain evidence="2 3">ID681</strain>
    </source>
</reference>
<protein>
    <submittedName>
        <fullName evidence="2">DUF1127 domain-containing protein</fullName>
    </submittedName>
</protein>
<proteinExistence type="predicted"/>
<dbReference type="Pfam" id="PF06568">
    <property type="entry name" value="YjiS-like"/>
    <property type="match status" value="1"/>
</dbReference>
<dbReference type="RefSeq" id="WP_273911894.1">
    <property type="nucleotide sequence ID" value="NZ_JAMDGX010000046.1"/>
</dbReference>
<sequence>MKGQISSILHFKHQHRDLSVHHVLADLVNTFARWRQLRLQRRELASMSDAALKDIGLSRADILMEIERPFWDDPLKK</sequence>
<feature type="domain" description="YjiS-like" evidence="1">
    <location>
        <begin position="27"/>
        <end position="62"/>
    </location>
</feature>
<evidence type="ECO:0000313" key="2">
    <source>
        <dbReference type="EMBL" id="MDD0989196.1"/>
    </source>
</evidence>
<keyword evidence="3" id="KW-1185">Reference proteome</keyword>
<gene>
    <name evidence="2" type="ORF">M5G11_01435</name>
</gene>
<name>A0ABT5NLL7_9PSED</name>
<dbReference type="Proteomes" id="UP001148203">
    <property type="component" value="Unassembled WGS sequence"/>
</dbReference>
<dbReference type="EMBL" id="JAMDGY010000007">
    <property type="protein sequence ID" value="MDD0989196.1"/>
    <property type="molecule type" value="Genomic_DNA"/>
</dbReference>
<comment type="caution">
    <text evidence="2">The sequence shown here is derived from an EMBL/GenBank/DDBJ whole genome shotgun (WGS) entry which is preliminary data.</text>
</comment>